<name>A0A177CAI1_9PLEO</name>
<evidence type="ECO:0000313" key="2">
    <source>
        <dbReference type="EMBL" id="OAG04585.1"/>
    </source>
</evidence>
<dbReference type="GeneID" id="28766441"/>
<gene>
    <name evidence="2" type="ORF">CC84DRAFT_1218026</name>
</gene>
<keyword evidence="1" id="KW-0732">Signal</keyword>
<dbReference type="AlphaFoldDB" id="A0A177CAI1"/>
<feature type="signal peptide" evidence="1">
    <location>
        <begin position="1"/>
        <end position="20"/>
    </location>
</feature>
<dbReference type="RefSeq" id="XP_018034950.1">
    <property type="nucleotide sequence ID" value="XM_018182955.1"/>
</dbReference>
<dbReference type="EMBL" id="KV441553">
    <property type="protein sequence ID" value="OAG04585.1"/>
    <property type="molecule type" value="Genomic_DNA"/>
</dbReference>
<accession>A0A177CAI1</accession>
<evidence type="ECO:0000256" key="1">
    <source>
        <dbReference type="SAM" id="SignalP"/>
    </source>
</evidence>
<protein>
    <submittedName>
        <fullName evidence="2">Uncharacterized protein</fullName>
    </submittedName>
</protein>
<dbReference type="InParanoid" id="A0A177CAI1"/>
<sequence>MHPLATVSVCLAIILTAIAAGKPPNIETATLIVDPPAGVAATPTTAQEPNLISANMAPILSDTLEPHTPPSNACGQAVQMSFFGSTWILSNACHPFTKKGDIAALVVEFINEGYTNRKSCAFGL</sequence>
<reference evidence="2 3" key="1">
    <citation type="submission" date="2016-05" db="EMBL/GenBank/DDBJ databases">
        <title>Comparative analysis of secretome profiles of manganese(II)-oxidizing ascomycete fungi.</title>
        <authorList>
            <consortium name="DOE Joint Genome Institute"/>
            <person name="Zeiner C.A."/>
            <person name="Purvine S.O."/>
            <person name="Zink E.M."/>
            <person name="Wu S."/>
            <person name="Pasa-Tolic L."/>
            <person name="Chaput D.L."/>
            <person name="Haridas S."/>
            <person name="Grigoriev I.V."/>
            <person name="Santelli C.M."/>
            <person name="Hansel C.M."/>
        </authorList>
    </citation>
    <scope>NUCLEOTIDE SEQUENCE [LARGE SCALE GENOMIC DNA]</scope>
    <source>
        <strain evidence="2 3">AP3s5-JAC2a</strain>
    </source>
</reference>
<dbReference type="Proteomes" id="UP000077069">
    <property type="component" value="Unassembled WGS sequence"/>
</dbReference>
<proteinExistence type="predicted"/>
<keyword evidence="3" id="KW-1185">Reference proteome</keyword>
<dbReference type="OrthoDB" id="3789915at2759"/>
<organism evidence="2 3">
    <name type="scientific">Paraphaeosphaeria sporulosa</name>
    <dbReference type="NCBI Taxonomy" id="1460663"/>
    <lineage>
        <taxon>Eukaryota</taxon>
        <taxon>Fungi</taxon>
        <taxon>Dikarya</taxon>
        <taxon>Ascomycota</taxon>
        <taxon>Pezizomycotina</taxon>
        <taxon>Dothideomycetes</taxon>
        <taxon>Pleosporomycetidae</taxon>
        <taxon>Pleosporales</taxon>
        <taxon>Massarineae</taxon>
        <taxon>Didymosphaeriaceae</taxon>
        <taxon>Paraphaeosphaeria</taxon>
    </lineage>
</organism>
<feature type="chain" id="PRO_5008057897" evidence="1">
    <location>
        <begin position="21"/>
        <end position="124"/>
    </location>
</feature>
<evidence type="ECO:0000313" key="3">
    <source>
        <dbReference type="Proteomes" id="UP000077069"/>
    </source>
</evidence>